<proteinExistence type="predicted"/>
<dbReference type="EMBL" id="JAHYIQ010000042">
    <property type="protein sequence ID" value="KAK1118609.1"/>
    <property type="molecule type" value="Genomic_DNA"/>
</dbReference>
<comment type="caution">
    <text evidence="2">The sequence shown here is derived from an EMBL/GenBank/DDBJ whole genome shotgun (WGS) entry which is preliminary data.</text>
</comment>
<reference evidence="2" key="1">
    <citation type="submission" date="2021-10" db="EMBL/GenBank/DDBJ databases">
        <title>Melipona bicolor Genome sequencing and assembly.</title>
        <authorList>
            <person name="Araujo N.S."/>
            <person name="Arias M.C."/>
        </authorList>
    </citation>
    <scope>NUCLEOTIDE SEQUENCE</scope>
    <source>
        <strain evidence="2">USP_2M_L1-L4_2017</strain>
        <tissue evidence="2">Whole body</tissue>
    </source>
</reference>
<accession>A0AA40FGQ6</accession>
<evidence type="ECO:0000313" key="3">
    <source>
        <dbReference type="Proteomes" id="UP001177670"/>
    </source>
</evidence>
<feature type="region of interest" description="Disordered" evidence="1">
    <location>
        <begin position="106"/>
        <end position="129"/>
    </location>
</feature>
<dbReference type="AlphaFoldDB" id="A0AA40FGQ6"/>
<organism evidence="2 3">
    <name type="scientific">Melipona bicolor</name>
    <dbReference type="NCBI Taxonomy" id="60889"/>
    <lineage>
        <taxon>Eukaryota</taxon>
        <taxon>Metazoa</taxon>
        <taxon>Ecdysozoa</taxon>
        <taxon>Arthropoda</taxon>
        <taxon>Hexapoda</taxon>
        <taxon>Insecta</taxon>
        <taxon>Pterygota</taxon>
        <taxon>Neoptera</taxon>
        <taxon>Endopterygota</taxon>
        <taxon>Hymenoptera</taxon>
        <taxon>Apocrita</taxon>
        <taxon>Aculeata</taxon>
        <taxon>Apoidea</taxon>
        <taxon>Anthophila</taxon>
        <taxon>Apidae</taxon>
        <taxon>Melipona</taxon>
    </lineage>
</organism>
<protein>
    <submittedName>
        <fullName evidence="2">Uncharacterized protein</fullName>
    </submittedName>
</protein>
<gene>
    <name evidence="2" type="ORF">K0M31_014915</name>
</gene>
<name>A0AA40FGQ6_9HYME</name>
<evidence type="ECO:0000313" key="2">
    <source>
        <dbReference type="EMBL" id="KAK1118609.1"/>
    </source>
</evidence>
<evidence type="ECO:0000256" key="1">
    <source>
        <dbReference type="SAM" id="MobiDB-lite"/>
    </source>
</evidence>
<sequence>MDARQRQSVPFGTDLFTIHDISLTFQTIVRTRHGITLQKFTVRTADGDRNPFLLQANEIGIFIDRDRLEPKLIKTIFTPIRDKAEGEVKDVSRNALIRRRDLWRNSQEKNGSRRARERSRPPCRTFEES</sequence>
<dbReference type="Proteomes" id="UP001177670">
    <property type="component" value="Unassembled WGS sequence"/>
</dbReference>
<keyword evidence="3" id="KW-1185">Reference proteome</keyword>